<dbReference type="EMBL" id="JASJUS010000012">
    <property type="protein sequence ID" value="MDL2077687.1"/>
    <property type="molecule type" value="Genomic_DNA"/>
</dbReference>
<proteinExistence type="predicted"/>
<evidence type="ECO:0000313" key="4">
    <source>
        <dbReference type="Proteomes" id="UP001241926"/>
    </source>
</evidence>
<feature type="signal peptide" evidence="2">
    <location>
        <begin position="1"/>
        <end position="24"/>
    </location>
</feature>
<protein>
    <recommendedName>
        <fullName evidence="5">Lipoprotein</fullName>
    </recommendedName>
</protein>
<keyword evidence="2" id="KW-0732">Signal</keyword>
<dbReference type="InterPro" id="IPR029046">
    <property type="entry name" value="LolA/LolB/LppX"/>
</dbReference>
<reference evidence="3 4" key="1">
    <citation type="submission" date="2023-05" db="EMBL/GenBank/DDBJ databases">
        <title>Streptomyces fuscus sp. nov., a brown-black pigment producing actinomyces isolated from dry sand of Sea duck farm.</title>
        <authorList>
            <person name="Xie J."/>
            <person name="Shen N."/>
        </authorList>
    </citation>
    <scope>NUCLEOTIDE SEQUENCE [LARGE SCALE GENOMIC DNA]</scope>
    <source>
        <strain evidence="3 4">GXMU-J15</strain>
    </source>
</reference>
<evidence type="ECO:0008006" key="5">
    <source>
        <dbReference type="Google" id="ProtNLM"/>
    </source>
</evidence>
<evidence type="ECO:0000256" key="2">
    <source>
        <dbReference type="SAM" id="SignalP"/>
    </source>
</evidence>
<gene>
    <name evidence="3" type="ORF">QNN03_14700</name>
</gene>
<dbReference type="RefSeq" id="WP_093721503.1">
    <property type="nucleotide sequence ID" value="NZ_JASJUS010000012.1"/>
</dbReference>
<comment type="caution">
    <text evidence="3">The sequence shown here is derived from an EMBL/GenBank/DDBJ whole genome shotgun (WGS) entry which is preliminary data.</text>
</comment>
<dbReference type="Gene3D" id="2.50.20.20">
    <property type="match status" value="1"/>
</dbReference>
<dbReference type="Proteomes" id="UP001241926">
    <property type="component" value="Unassembled WGS sequence"/>
</dbReference>
<feature type="chain" id="PRO_5045801531" description="Lipoprotein" evidence="2">
    <location>
        <begin position="25"/>
        <end position="249"/>
    </location>
</feature>
<evidence type="ECO:0000256" key="1">
    <source>
        <dbReference type="SAM" id="MobiDB-lite"/>
    </source>
</evidence>
<dbReference type="SUPFAM" id="SSF89392">
    <property type="entry name" value="Prokaryotic lipoproteins and lipoprotein localization factors"/>
    <property type="match status" value="1"/>
</dbReference>
<sequence>MAVRTLISAAMGATLLLAPMAAAADDPTAKELAEEAEDNLLDAESVHLTLTDRSADKETSRTEPTAMDLALDRSGNCVGVLEMGADGGAVEIVKQGDEVWLKPDTAFWKAQVPGGEGDAAAELFKNRWIHGSTDDALLKGMADTCDLKNFQRDVDSGTDSPGSVALKKGEETTRDGEDVIPLTGEVDGARTTLYVTSDTPHRLVEATQRGTDTNVRLTFSDYDEPVPSRTPSADDTVDVDRLQEELGSL</sequence>
<keyword evidence="4" id="KW-1185">Reference proteome</keyword>
<evidence type="ECO:0000313" key="3">
    <source>
        <dbReference type="EMBL" id="MDL2077687.1"/>
    </source>
</evidence>
<organism evidence="3 4">
    <name type="scientific">Streptomyces fuscus</name>
    <dbReference type="NCBI Taxonomy" id="3048495"/>
    <lineage>
        <taxon>Bacteria</taxon>
        <taxon>Bacillati</taxon>
        <taxon>Actinomycetota</taxon>
        <taxon>Actinomycetes</taxon>
        <taxon>Kitasatosporales</taxon>
        <taxon>Streptomycetaceae</taxon>
        <taxon>Streptomyces</taxon>
    </lineage>
</organism>
<accession>A0ABT7J1P8</accession>
<name>A0ABT7J1P8_9ACTN</name>
<feature type="region of interest" description="Disordered" evidence="1">
    <location>
        <begin position="219"/>
        <end position="239"/>
    </location>
</feature>